<proteinExistence type="predicted"/>
<evidence type="ECO:0000313" key="2">
    <source>
        <dbReference type="Proteomes" id="UP001239111"/>
    </source>
</evidence>
<keyword evidence="2" id="KW-1185">Reference proteome</keyword>
<dbReference type="EMBL" id="CM056743">
    <property type="protein sequence ID" value="KAJ8670718.1"/>
    <property type="molecule type" value="Genomic_DNA"/>
</dbReference>
<name>A0ACC2NHQ7_9HYME</name>
<accession>A0ACC2NHQ7</accession>
<dbReference type="Proteomes" id="UP001239111">
    <property type="component" value="Chromosome 3"/>
</dbReference>
<gene>
    <name evidence="1" type="ORF">QAD02_001977</name>
</gene>
<organism evidence="1 2">
    <name type="scientific">Eretmocerus hayati</name>
    <dbReference type="NCBI Taxonomy" id="131215"/>
    <lineage>
        <taxon>Eukaryota</taxon>
        <taxon>Metazoa</taxon>
        <taxon>Ecdysozoa</taxon>
        <taxon>Arthropoda</taxon>
        <taxon>Hexapoda</taxon>
        <taxon>Insecta</taxon>
        <taxon>Pterygota</taxon>
        <taxon>Neoptera</taxon>
        <taxon>Endopterygota</taxon>
        <taxon>Hymenoptera</taxon>
        <taxon>Apocrita</taxon>
        <taxon>Proctotrupomorpha</taxon>
        <taxon>Chalcidoidea</taxon>
        <taxon>Aphelinidae</taxon>
        <taxon>Aphelininae</taxon>
        <taxon>Eretmocerus</taxon>
    </lineage>
</organism>
<comment type="caution">
    <text evidence="1">The sequence shown here is derived from an EMBL/GenBank/DDBJ whole genome shotgun (WGS) entry which is preliminary data.</text>
</comment>
<evidence type="ECO:0000313" key="1">
    <source>
        <dbReference type="EMBL" id="KAJ8670718.1"/>
    </source>
</evidence>
<sequence>MSKISIKKVIQSTTNPQSKNSSAELSSVQCPLSHSESIIDSCQSDDSDATEISDNEELTSGPLDIVADMRGWARNNPSVPQPTLDSLLKVPRRHHPTLTRSSKTLLRRPTSYKYNIERLESVT</sequence>
<protein>
    <submittedName>
        <fullName evidence="1">Uncharacterized protein</fullName>
    </submittedName>
</protein>
<reference evidence="1" key="1">
    <citation type="submission" date="2023-04" db="EMBL/GenBank/DDBJ databases">
        <title>A chromosome-level genome assembly of the parasitoid wasp Eretmocerus hayati.</title>
        <authorList>
            <person name="Zhong Y."/>
            <person name="Liu S."/>
            <person name="Liu Y."/>
        </authorList>
    </citation>
    <scope>NUCLEOTIDE SEQUENCE</scope>
    <source>
        <strain evidence="1">ZJU_SS_LIU_2023</strain>
    </source>
</reference>